<dbReference type="Gene3D" id="3.30.2310.20">
    <property type="entry name" value="RelE-like"/>
    <property type="match status" value="1"/>
</dbReference>
<sequence>MTPSSAFRLTRVARSDLQRIVERFFDPWQRDEAIAYVDALMAAMERAAAQPGLCTPREDLRPGVRMGRYKAHRFAFVVRDGVLVVLRVAHGRQRVEDMFR</sequence>
<name>A0A7G5IEK7_9SPHN</name>
<evidence type="ECO:0000313" key="3">
    <source>
        <dbReference type="Proteomes" id="UP000515292"/>
    </source>
</evidence>
<proteinExistence type="predicted"/>
<dbReference type="InterPro" id="IPR035093">
    <property type="entry name" value="RelE/ParE_toxin_dom_sf"/>
</dbReference>
<gene>
    <name evidence="2" type="ORF">H3309_10370</name>
</gene>
<accession>A0A7G5IEK7</accession>
<dbReference type="InterPro" id="IPR007712">
    <property type="entry name" value="RelE/ParE_toxin"/>
</dbReference>
<dbReference type="Pfam" id="PF05016">
    <property type="entry name" value="ParE_toxin"/>
    <property type="match status" value="1"/>
</dbReference>
<dbReference type="KEGG" id="sand:H3309_10370"/>
<organism evidence="2 3">
    <name type="scientific">Sandaracinobacteroides saxicola</name>
    <dbReference type="NCBI Taxonomy" id="2759707"/>
    <lineage>
        <taxon>Bacteria</taxon>
        <taxon>Pseudomonadati</taxon>
        <taxon>Pseudomonadota</taxon>
        <taxon>Alphaproteobacteria</taxon>
        <taxon>Sphingomonadales</taxon>
        <taxon>Sphingosinicellaceae</taxon>
        <taxon>Sandaracinobacteroides</taxon>
    </lineage>
</organism>
<keyword evidence="1" id="KW-1277">Toxin-antitoxin system</keyword>
<dbReference type="Proteomes" id="UP000515292">
    <property type="component" value="Chromosome"/>
</dbReference>
<keyword evidence="3" id="KW-1185">Reference proteome</keyword>
<evidence type="ECO:0000313" key="2">
    <source>
        <dbReference type="EMBL" id="QMW21799.1"/>
    </source>
</evidence>
<evidence type="ECO:0000256" key="1">
    <source>
        <dbReference type="ARBA" id="ARBA00022649"/>
    </source>
</evidence>
<protein>
    <submittedName>
        <fullName evidence="2">Type II toxin-antitoxin system RelE/ParE family toxin</fullName>
    </submittedName>
</protein>
<dbReference type="RefSeq" id="WP_182294645.1">
    <property type="nucleotide sequence ID" value="NZ_CP059851.1"/>
</dbReference>
<reference evidence="2 3" key="1">
    <citation type="submission" date="2020-07" db="EMBL/GenBank/DDBJ databases">
        <title>Complete genome sequence for Sandaracinobacter sp. M6.</title>
        <authorList>
            <person name="Tang Y."/>
            <person name="Liu Q."/>
            <person name="Guo Z."/>
            <person name="Lei P."/>
            <person name="Huang B."/>
        </authorList>
    </citation>
    <scope>NUCLEOTIDE SEQUENCE [LARGE SCALE GENOMIC DNA]</scope>
    <source>
        <strain evidence="2 3">M6</strain>
    </source>
</reference>
<dbReference type="AlphaFoldDB" id="A0A7G5IEK7"/>
<dbReference type="EMBL" id="CP059851">
    <property type="protein sequence ID" value="QMW21799.1"/>
    <property type="molecule type" value="Genomic_DNA"/>
</dbReference>